<keyword evidence="2" id="KW-1185">Reference proteome</keyword>
<evidence type="ECO:0000313" key="1">
    <source>
        <dbReference type="EMBL" id="CAE1302061.1"/>
    </source>
</evidence>
<dbReference type="AlphaFoldDB" id="A0A812DFC9"/>
<dbReference type="EMBL" id="CAHIKZ030003595">
    <property type="protein sequence ID" value="CAE1302061.1"/>
    <property type="molecule type" value="Genomic_DNA"/>
</dbReference>
<proteinExistence type="predicted"/>
<protein>
    <submittedName>
        <fullName evidence="1">Uncharacterized protein</fullName>
    </submittedName>
</protein>
<comment type="caution">
    <text evidence="1">The sequence shown here is derived from an EMBL/GenBank/DDBJ whole genome shotgun (WGS) entry which is preliminary data.</text>
</comment>
<dbReference type="Proteomes" id="UP000597762">
    <property type="component" value="Unassembled WGS sequence"/>
</dbReference>
<evidence type="ECO:0000313" key="2">
    <source>
        <dbReference type="Proteomes" id="UP000597762"/>
    </source>
</evidence>
<organism evidence="1 2">
    <name type="scientific">Acanthosepion pharaonis</name>
    <name type="common">Pharaoh cuttlefish</name>
    <name type="synonym">Sepia pharaonis</name>
    <dbReference type="NCBI Taxonomy" id="158019"/>
    <lineage>
        <taxon>Eukaryota</taxon>
        <taxon>Metazoa</taxon>
        <taxon>Spiralia</taxon>
        <taxon>Lophotrochozoa</taxon>
        <taxon>Mollusca</taxon>
        <taxon>Cephalopoda</taxon>
        <taxon>Coleoidea</taxon>
        <taxon>Decapodiformes</taxon>
        <taxon>Sepiida</taxon>
        <taxon>Sepiina</taxon>
        <taxon>Sepiidae</taxon>
        <taxon>Acanthosepion</taxon>
    </lineage>
</organism>
<reference evidence="1" key="1">
    <citation type="submission" date="2021-01" db="EMBL/GenBank/DDBJ databases">
        <authorList>
            <person name="Li R."/>
            <person name="Bekaert M."/>
        </authorList>
    </citation>
    <scope>NUCLEOTIDE SEQUENCE</scope>
    <source>
        <strain evidence="1">Farmed</strain>
    </source>
</reference>
<gene>
    <name evidence="1" type="ORF">SPHA_54754</name>
</gene>
<accession>A0A812DFC9</accession>
<sequence length="153" mass="16889">MDVFKSCSPPPVILCDVEIRFFNPALLFKSTTNLACFVGIEKTIDFSMASLLGSMCKVLTESSIDKVVAEEEEVEEVTVAAAGDDGEAEDDVPVSPRIRLRKFIFLCLRRDLPFIEDESISLSFETFFTFSCPGAELKGDGDDNTFPCSSCKF</sequence>
<name>A0A812DFC9_ACAPH</name>